<dbReference type="AlphaFoldDB" id="A0A0G4KNR3"/>
<accession>A0A0G4KNR3</accession>
<name>A0A0G4KNR3_VERLO</name>
<evidence type="ECO:0000313" key="1">
    <source>
        <dbReference type="EMBL" id="CRK11311.1"/>
    </source>
</evidence>
<protein>
    <submittedName>
        <fullName evidence="1">Uncharacterized protein</fullName>
    </submittedName>
</protein>
<organism evidence="1 2">
    <name type="scientific">Verticillium longisporum</name>
    <name type="common">Verticillium dahliae var. longisporum</name>
    <dbReference type="NCBI Taxonomy" id="100787"/>
    <lineage>
        <taxon>Eukaryota</taxon>
        <taxon>Fungi</taxon>
        <taxon>Dikarya</taxon>
        <taxon>Ascomycota</taxon>
        <taxon>Pezizomycotina</taxon>
        <taxon>Sordariomycetes</taxon>
        <taxon>Hypocreomycetidae</taxon>
        <taxon>Glomerellales</taxon>
        <taxon>Plectosphaerellaceae</taxon>
        <taxon>Verticillium</taxon>
    </lineage>
</organism>
<proteinExistence type="predicted"/>
<keyword evidence="2" id="KW-1185">Reference proteome</keyword>
<evidence type="ECO:0000313" key="2">
    <source>
        <dbReference type="Proteomes" id="UP000044602"/>
    </source>
</evidence>
<dbReference type="Proteomes" id="UP000044602">
    <property type="component" value="Unassembled WGS sequence"/>
</dbReference>
<gene>
    <name evidence="1" type="ORF">BN1708_010117</name>
</gene>
<sequence length="225" mass="24994">MLILKCQEADLRSSLSRIPRLAENLVYADVCSRLSSIQMLAEQILCYRVDFYCAGGRSNLRLLSRSAIPQECQSLADLFDKEHMALILRGLADDSGIYIHPEKLFKPSIMWLVAGGVTNQNDRLAIFTILRRPKPGRPENIDENTASLAEPEPPCIGIVDRPVHEAQRMESSFTCHVGDIIVLEAGEGMRVKASKQANIEDRDICVLSTIFRTTPKKNGPEIAGS</sequence>
<reference evidence="1 2" key="1">
    <citation type="submission" date="2015-05" db="EMBL/GenBank/DDBJ databases">
        <authorList>
            <person name="Wang D.B."/>
            <person name="Wang M."/>
        </authorList>
    </citation>
    <scope>NUCLEOTIDE SEQUENCE [LARGE SCALE GENOMIC DNA]</scope>
    <source>
        <strain evidence="1">VL1</strain>
    </source>
</reference>
<dbReference type="EMBL" id="CVQH01002780">
    <property type="protein sequence ID" value="CRK11311.1"/>
    <property type="molecule type" value="Genomic_DNA"/>
</dbReference>